<reference evidence="2 3" key="1">
    <citation type="journal article" date="2009" name="Nat. Genet.">
        <title>The genome of the cucumber, Cucumis sativus L.</title>
        <authorList>
            <person name="Huang S."/>
            <person name="Li R."/>
            <person name="Zhang Z."/>
            <person name="Li L."/>
            <person name="Gu X."/>
            <person name="Fan W."/>
            <person name="Lucas W.J."/>
            <person name="Wang X."/>
            <person name="Xie B."/>
            <person name="Ni P."/>
            <person name="Ren Y."/>
            <person name="Zhu H."/>
            <person name="Li J."/>
            <person name="Lin K."/>
            <person name="Jin W."/>
            <person name="Fei Z."/>
            <person name="Li G."/>
            <person name="Staub J."/>
            <person name="Kilian A."/>
            <person name="van der Vossen E.A."/>
            <person name="Wu Y."/>
            <person name="Guo J."/>
            <person name="He J."/>
            <person name="Jia Z."/>
            <person name="Ren Y."/>
            <person name="Tian G."/>
            <person name="Lu Y."/>
            <person name="Ruan J."/>
            <person name="Qian W."/>
            <person name="Wang M."/>
            <person name="Huang Q."/>
            <person name="Li B."/>
            <person name="Xuan Z."/>
            <person name="Cao J."/>
            <person name="Asan"/>
            <person name="Wu Z."/>
            <person name="Zhang J."/>
            <person name="Cai Q."/>
            <person name="Bai Y."/>
            <person name="Zhao B."/>
            <person name="Han Y."/>
            <person name="Li Y."/>
            <person name="Li X."/>
            <person name="Wang S."/>
            <person name="Shi Q."/>
            <person name="Liu S."/>
            <person name="Cho W.K."/>
            <person name="Kim J.Y."/>
            <person name="Xu Y."/>
            <person name="Heller-Uszynska K."/>
            <person name="Miao H."/>
            <person name="Cheng Z."/>
            <person name="Zhang S."/>
            <person name="Wu J."/>
            <person name="Yang Y."/>
            <person name="Kang H."/>
            <person name="Li M."/>
            <person name="Liang H."/>
            <person name="Ren X."/>
            <person name="Shi Z."/>
            <person name="Wen M."/>
            <person name="Jian M."/>
            <person name="Yang H."/>
            <person name="Zhang G."/>
            <person name="Yang Z."/>
            <person name="Chen R."/>
            <person name="Liu S."/>
            <person name="Li J."/>
            <person name="Ma L."/>
            <person name="Liu H."/>
            <person name="Zhou Y."/>
            <person name="Zhao J."/>
            <person name="Fang X."/>
            <person name="Li G."/>
            <person name="Fang L."/>
            <person name="Li Y."/>
            <person name="Liu D."/>
            <person name="Zheng H."/>
            <person name="Zhang Y."/>
            <person name="Qin N."/>
            <person name="Li Z."/>
            <person name="Yang G."/>
            <person name="Yang S."/>
            <person name="Bolund L."/>
            <person name="Kristiansen K."/>
            <person name="Zheng H."/>
            <person name="Li S."/>
            <person name="Zhang X."/>
            <person name="Yang H."/>
            <person name="Wang J."/>
            <person name="Sun R."/>
            <person name="Zhang B."/>
            <person name="Jiang S."/>
            <person name="Wang J."/>
            <person name="Du Y."/>
            <person name="Li S."/>
        </authorList>
    </citation>
    <scope>NUCLEOTIDE SEQUENCE [LARGE SCALE GENOMIC DNA]</scope>
    <source>
        <strain evidence="3">cv. 9930</strain>
    </source>
</reference>
<accession>A0A0A0KAB4</accession>
<gene>
    <name evidence="2" type="ORF">Csa_6G118870</name>
</gene>
<dbReference type="eggNOG" id="ENOG502QVM9">
    <property type="taxonomic scope" value="Eukaryota"/>
</dbReference>
<dbReference type="STRING" id="3659.A0A0A0KAB4"/>
<dbReference type="AlphaFoldDB" id="A0A0A0KAB4"/>
<feature type="compositionally biased region" description="Basic residues" evidence="1">
    <location>
        <begin position="328"/>
        <end position="338"/>
    </location>
</feature>
<proteinExistence type="predicted"/>
<reference evidence="2 3" key="2">
    <citation type="journal article" date="2009" name="PLoS ONE">
        <title>An integrated genetic and cytogenetic map of the cucumber genome.</title>
        <authorList>
            <person name="Ren Y."/>
            <person name="Zhang Z."/>
            <person name="Liu J."/>
            <person name="Staub J.E."/>
            <person name="Han Y."/>
            <person name="Cheng Z."/>
            <person name="Li X."/>
            <person name="Lu J."/>
            <person name="Miao H."/>
            <person name="Kang H."/>
            <person name="Xie B."/>
            <person name="Gu X."/>
            <person name="Wang X."/>
            <person name="Du Y."/>
            <person name="Jin W."/>
            <person name="Huang S."/>
        </authorList>
    </citation>
    <scope>NUCLEOTIDE SEQUENCE [LARGE SCALE GENOMIC DNA]</scope>
    <source>
        <strain evidence="3">cv. 9930</strain>
    </source>
</reference>
<protein>
    <submittedName>
        <fullName evidence="2">Uncharacterized protein</fullName>
    </submittedName>
</protein>
<dbReference type="PANTHER" id="PTHR34555:SF1">
    <property type="entry name" value="INTEGRAL MEMBRANE HEMOLYSIN-III-LIKE PROTEIN"/>
    <property type="match status" value="1"/>
</dbReference>
<dbReference type="EMBL" id="CM002927">
    <property type="protein sequence ID" value="KGN46660.1"/>
    <property type="molecule type" value="Genomic_DNA"/>
</dbReference>
<dbReference type="Proteomes" id="UP000029981">
    <property type="component" value="Chromosome 6"/>
</dbReference>
<reference evidence="2 3" key="3">
    <citation type="journal article" date="2010" name="BMC Genomics">
        <title>Transcriptome sequencing and comparative analysis of cucumber flowers with different sex types.</title>
        <authorList>
            <person name="Guo S."/>
            <person name="Zheng Y."/>
            <person name="Joung J.G."/>
            <person name="Liu S."/>
            <person name="Zhang Z."/>
            <person name="Crasta O.R."/>
            <person name="Sobral B.W."/>
            <person name="Xu Y."/>
            <person name="Huang S."/>
            <person name="Fei Z."/>
        </authorList>
    </citation>
    <scope>NUCLEOTIDE SEQUENCE [LARGE SCALE GENOMIC DNA]</scope>
    <source>
        <strain evidence="3">cv. 9930</strain>
    </source>
</reference>
<dbReference type="PANTHER" id="PTHR34555">
    <property type="entry name" value="INTEGRAL MEMBRANE HEMOLYSIN-III-LIKE PROTEIN"/>
    <property type="match status" value="1"/>
</dbReference>
<feature type="region of interest" description="Disordered" evidence="1">
    <location>
        <begin position="318"/>
        <end position="338"/>
    </location>
</feature>
<name>A0A0A0KAB4_CUCSA</name>
<sequence length="338" mass="37572">MVQKSIDSKFSEYGHGNFGKDVPSQEKQLQISAKKTASRDLQNDNMAIASNCTGSSPLLKEIGTGSDIIKVSGNKRALPVYPASPSHLHSSTSNSANGHLVYVRRKSDADIGKNSSCDNTSIKANYPNLNKLGSLAVTVHLKSQAKELQNHCVQAFAPFPMVSSVNAPRKPSVPHHMGKCGINLAVAESNFHSAPSTFPSVGIPVGWKNLQWEDRYHQLQLLLNKLDQSDQRDYLQVLGSLSSVELSRHAVELEKRSIQLSLEEEVLDLDISNIQRLDNLVINSLKITRERFTLAPEVSNLLHSGLLLGHVSEKSSNRQMQNWSQQHRNWRRRKLSCR</sequence>
<evidence type="ECO:0000256" key="1">
    <source>
        <dbReference type="SAM" id="MobiDB-lite"/>
    </source>
</evidence>
<evidence type="ECO:0000313" key="3">
    <source>
        <dbReference type="Proteomes" id="UP000029981"/>
    </source>
</evidence>
<reference evidence="2 3" key="4">
    <citation type="journal article" date="2011" name="BMC Genomics">
        <title>RNA-Seq improves annotation of protein-coding genes in the cucumber genome.</title>
        <authorList>
            <person name="Li Z."/>
            <person name="Zhang Z."/>
            <person name="Yan P."/>
            <person name="Huang S."/>
            <person name="Fei Z."/>
            <person name="Lin K."/>
        </authorList>
    </citation>
    <scope>NUCLEOTIDE SEQUENCE [LARGE SCALE GENOMIC DNA]</scope>
    <source>
        <strain evidence="3">cv. 9930</strain>
    </source>
</reference>
<feature type="compositionally biased region" description="Polar residues" evidence="1">
    <location>
        <begin position="318"/>
        <end position="327"/>
    </location>
</feature>
<evidence type="ECO:0000313" key="2">
    <source>
        <dbReference type="EMBL" id="KGN46660.1"/>
    </source>
</evidence>
<feature type="region of interest" description="Disordered" evidence="1">
    <location>
        <begin position="13"/>
        <end position="38"/>
    </location>
</feature>
<organism evidence="2 3">
    <name type="scientific">Cucumis sativus</name>
    <name type="common">Cucumber</name>
    <dbReference type="NCBI Taxonomy" id="3659"/>
    <lineage>
        <taxon>Eukaryota</taxon>
        <taxon>Viridiplantae</taxon>
        <taxon>Streptophyta</taxon>
        <taxon>Embryophyta</taxon>
        <taxon>Tracheophyta</taxon>
        <taxon>Spermatophyta</taxon>
        <taxon>Magnoliopsida</taxon>
        <taxon>eudicotyledons</taxon>
        <taxon>Gunneridae</taxon>
        <taxon>Pentapetalae</taxon>
        <taxon>rosids</taxon>
        <taxon>fabids</taxon>
        <taxon>Cucurbitales</taxon>
        <taxon>Cucurbitaceae</taxon>
        <taxon>Benincaseae</taxon>
        <taxon>Cucumis</taxon>
    </lineage>
</organism>
<feature type="compositionally biased region" description="Polar residues" evidence="1">
    <location>
        <begin position="25"/>
        <end position="36"/>
    </location>
</feature>
<dbReference type="Gramene" id="KGN46660">
    <property type="protein sequence ID" value="KGN46660"/>
    <property type="gene ID" value="Csa_6G118870"/>
</dbReference>
<keyword evidence="3" id="KW-1185">Reference proteome</keyword>
<dbReference type="OrthoDB" id="1925139at2759"/>
<dbReference type="OMA" id="NTASCAP"/>